<dbReference type="InterPro" id="IPR017896">
    <property type="entry name" value="4Fe4S_Fe-S-bd"/>
</dbReference>
<dbReference type="InterPro" id="IPR036188">
    <property type="entry name" value="FAD/NAD-bd_sf"/>
</dbReference>
<feature type="domain" description="4Fe-4S ferredoxin-type" evidence="11">
    <location>
        <begin position="254"/>
        <end position="281"/>
    </location>
</feature>
<name>A0A285GIC2_9EURY</name>
<proteinExistence type="inferred from homology"/>
<dbReference type="InterPro" id="IPR017900">
    <property type="entry name" value="4Fe4S_Fe_S_CS"/>
</dbReference>
<dbReference type="Pfam" id="PF02662">
    <property type="entry name" value="FlpD"/>
    <property type="match status" value="1"/>
</dbReference>
<protein>
    <recommendedName>
        <fullName evidence="10">CoB--CoM heterodisulfide reductase iron-sulfur subunit A</fullName>
        <ecNumber evidence="10">1.8.-.-</ecNumber>
    </recommendedName>
</protein>
<evidence type="ECO:0000256" key="7">
    <source>
        <dbReference type="ARBA" id="ARBA00023002"/>
    </source>
</evidence>
<comment type="function">
    <text evidence="10">Part of a complex that catalyzes the reversible reduction of CoM-S-S-CoB to the thiol-coenzymes H-S-CoM (coenzyme M) and H-S-CoB (coenzyme B).</text>
</comment>
<evidence type="ECO:0000256" key="8">
    <source>
        <dbReference type="ARBA" id="ARBA00023004"/>
    </source>
</evidence>
<keyword evidence="4 10" id="KW-0285">Flavoprotein</keyword>
<keyword evidence="8 10" id="KW-0408">Iron</keyword>
<reference evidence="13 15" key="3">
    <citation type="submission" date="2019-03" db="EMBL/GenBank/DDBJ databases">
        <title>Subsurface microbial communities from deep shales in Ohio and West Virginia, USA.</title>
        <authorList>
            <person name="Wrighton K."/>
        </authorList>
    </citation>
    <scope>NUCLEOTIDE SEQUENCE [LARGE SCALE GENOMIC DNA]</scope>
    <source>
        <strain evidence="13 15">WG1_MB</strain>
    </source>
</reference>
<keyword evidence="7 10" id="KW-0560">Oxidoreductase</keyword>
<reference evidence="12" key="1">
    <citation type="submission" date="2017-09" db="EMBL/GenBank/DDBJ databases">
        <authorList>
            <person name="Ehlers B."/>
            <person name="Leendertz F.H."/>
        </authorList>
    </citation>
    <scope>NUCLEOTIDE SEQUENCE [LARGE SCALE GENOMIC DNA]</scope>
    <source>
        <strain evidence="12">WG-1MB</strain>
    </source>
</reference>
<evidence type="ECO:0000256" key="2">
    <source>
        <dbReference type="ARBA" id="ARBA00006561"/>
    </source>
</evidence>
<dbReference type="Gene3D" id="3.30.70.3270">
    <property type="match status" value="1"/>
</dbReference>
<comment type="cofactor">
    <cofactor evidence="10">
        <name>[4Fe-4S] cluster</name>
        <dbReference type="ChEBI" id="CHEBI:49883"/>
    </cofactor>
</comment>
<keyword evidence="3 10" id="KW-0004">4Fe-4S</keyword>
<dbReference type="Proteomes" id="UP000217726">
    <property type="component" value="Unassembled WGS sequence"/>
</dbReference>
<dbReference type="InterPro" id="IPR039650">
    <property type="entry name" value="HdrA-like"/>
</dbReference>
<dbReference type="GO" id="GO:0016491">
    <property type="term" value="F:oxidoreductase activity"/>
    <property type="evidence" value="ECO:0007669"/>
    <property type="project" value="UniProtKB-UniRule"/>
</dbReference>
<reference evidence="14" key="2">
    <citation type="submission" date="2017-09" db="EMBL/GenBank/DDBJ databases">
        <authorList>
            <person name="Varghese N."/>
            <person name="Submissions S."/>
        </authorList>
    </citation>
    <scope>NUCLEOTIDE SEQUENCE [LARGE SCALE GENOMIC DNA]</scope>
    <source>
        <strain evidence="14">WG-1MB</strain>
    </source>
</reference>
<organism evidence="12 14">
    <name type="scientific">Methanohalophilus euhalobius</name>
    <dbReference type="NCBI Taxonomy" id="51203"/>
    <lineage>
        <taxon>Archaea</taxon>
        <taxon>Methanobacteriati</taxon>
        <taxon>Methanobacteriota</taxon>
        <taxon>Stenosarchaea group</taxon>
        <taxon>Methanomicrobia</taxon>
        <taxon>Methanosarcinales</taxon>
        <taxon>Methanosarcinaceae</taxon>
        <taxon>Methanohalophilus</taxon>
    </lineage>
</organism>
<dbReference type="NCBIfam" id="NF041778">
    <property type="entry name" value="hetero_SS_HdrA"/>
    <property type="match status" value="1"/>
</dbReference>
<evidence type="ECO:0000313" key="15">
    <source>
        <dbReference type="Proteomes" id="UP000295404"/>
    </source>
</evidence>
<comment type="pathway">
    <text evidence="10">Cofactor metabolism; coenzyme M-coenzyme B heterodisulfide reduction; coenzyme B and coenzyme M from coenzyme M-coenzyme B heterodisulfide: step 1/1.</text>
</comment>
<comment type="cofactor">
    <cofactor evidence="1 10">
        <name>FAD</name>
        <dbReference type="ChEBI" id="CHEBI:57692"/>
    </cofactor>
</comment>
<dbReference type="Gene3D" id="3.50.50.60">
    <property type="entry name" value="FAD/NAD(P)-binding domain"/>
    <property type="match status" value="2"/>
</dbReference>
<keyword evidence="6 10" id="KW-0274">FAD</keyword>
<evidence type="ECO:0000259" key="11">
    <source>
        <dbReference type="PROSITE" id="PS51379"/>
    </source>
</evidence>
<keyword evidence="5 10" id="KW-0479">Metal-binding</keyword>
<dbReference type="PANTHER" id="PTHR43498">
    <property type="entry name" value="FERREDOXIN:COB-COM HETERODISULFIDE REDUCTASE SUBUNIT A"/>
    <property type="match status" value="1"/>
</dbReference>
<accession>A0A285GIC2</accession>
<dbReference type="EMBL" id="OBDR01000022">
    <property type="protein sequence ID" value="SNY23337.1"/>
    <property type="molecule type" value="Genomic_DNA"/>
</dbReference>
<keyword evidence="9 10" id="KW-0411">Iron-sulfur</keyword>
<evidence type="ECO:0000313" key="14">
    <source>
        <dbReference type="Proteomes" id="UP000217726"/>
    </source>
</evidence>
<dbReference type="PANTHER" id="PTHR43498:SF1">
    <property type="entry name" value="COB--COM HETERODISULFIDE REDUCTASE IRON-SULFUR SUBUNIT A"/>
    <property type="match status" value="1"/>
</dbReference>
<comment type="similarity">
    <text evidence="2 10">Belongs to the HdrA family.</text>
</comment>
<dbReference type="Proteomes" id="UP000295404">
    <property type="component" value="Unassembled WGS sequence"/>
</dbReference>
<evidence type="ECO:0000256" key="6">
    <source>
        <dbReference type="ARBA" id="ARBA00022827"/>
    </source>
</evidence>
<evidence type="ECO:0000256" key="10">
    <source>
        <dbReference type="RuleBase" id="RU366072"/>
    </source>
</evidence>
<feature type="domain" description="4Fe-4S ferredoxin-type" evidence="11">
    <location>
        <begin position="301"/>
        <end position="335"/>
    </location>
</feature>
<dbReference type="PROSITE" id="PS00198">
    <property type="entry name" value="4FE4S_FER_1"/>
    <property type="match status" value="1"/>
</dbReference>
<dbReference type="GO" id="GO:0046872">
    <property type="term" value="F:metal ion binding"/>
    <property type="evidence" value="ECO:0007669"/>
    <property type="project" value="UniProtKB-KW"/>
</dbReference>
<evidence type="ECO:0000256" key="9">
    <source>
        <dbReference type="ARBA" id="ARBA00023014"/>
    </source>
</evidence>
<dbReference type="EC" id="1.8.-.-" evidence="10"/>
<evidence type="ECO:0000256" key="3">
    <source>
        <dbReference type="ARBA" id="ARBA00022485"/>
    </source>
</evidence>
<dbReference type="Pfam" id="PF12831">
    <property type="entry name" value="FAD_oxidored"/>
    <property type="match status" value="1"/>
</dbReference>
<comment type="subunit">
    <text evidence="10">The ferredoxin:CoB-CoM heterodisulfide reductase is composed of three subunits; HdrA, HdrB and HdrC.</text>
</comment>
<dbReference type="PROSITE" id="PS51379">
    <property type="entry name" value="4FE4S_FER_2"/>
    <property type="match status" value="3"/>
</dbReference>
<evidence type="ECO:0000313" key="12">
    <source>
        <dbReference type="EMBL" id="SNY23337.1"/>
    </source>
</evidence>
<evidence type="ECO:0000256" key="1">
    <source>
        <dbReference type="ARBA" id="ARBA00001974"/>
    </source>
</evidence>
<evidence type="ECO:0000313" key="13">
    <source>
        <dbReference type="EMBL" id="TCL10942.1"/>
    </source>
</evidence>
<evidence type="ECO:0000256" key="5">
    <source>
        <dbReference type="ARBA" id="ARBA00022723"/>
    </source>
</evidence>
<dbReference type="InterPro" id="IPR003813">
    <property type="entry name" value="MvhD/FlpD"/>
</dbReference>
<dbReference type="InterPro" id="IPR053641">
    <property type="entry name" value="HdrA_heterodisulfide_rdct"/>
</dbReference>
<dbReference type="GO" id="GO:0051539">
    <property type="term" value="F:4 iron, 4 sulfur cluster binding"/>
    <property type="evidence" value="ECO:0007669"/>
    <property type="project" value="UniProtKB-UniRule"/>
</dbReference>
<feature type="domain" description="4Fe-4S ferredoxin-type" evidence="11">
    <location>
        <begin position="622"/>
        <end position="651"/>
    </location>
</feature>
<evidence type="ECO:0000256" key="4">
    <source>
        <dbReference type="ARBA" id="ARBA00022630"/>
    </source>
</evidence>
<keyword evidence="14" id="KW-1185">Reference proteome</keyword>
<gene>
    <name evidence="13" type="ORF">C7960_0031</name>
    <name evidence="12" type="ORF">SAMN06295989_1223</name>
</gene>
<dbReference type="Gene3D" id="3.30.70.20">
    <property type="match status" value="1"/>
</dbReference>
<dbReference type="AlphaFoldDB" id="A0A285GIC2"/>
<dbReference type="SUPFAM" id="SSF51905">
    <property type="entry name" value="FAD/NAD(P)-binding domain"/>
    <property type="match status" value="1"/>
</dbReference>
<dbReference type="EMBL" id="SMMS01000001">
    <property type="protein sequence ID" value="TCL10942.1"/>
    <property type="molecule type" value="Genomic_DNA"/>
</dbReference>
<sequence>MCPFGLILYMAFLTHLFMNDTKKPSGIFICHCGGNISDNIDIKQLKKSFPDSKVFDYEYLCSNRGQQYLKDEIEYSGLERVVVGACTPAKHENLFKKCASQCGMNQEFLKVVNLREQCSWVHTDSDRATHKAFSMLNSGMLRLFRAQPIEHESLPINPDALIIGGGISGINAALNLANSGVHTYLVEKETTIGGNVAKIGKIFSPERLVEECAMCSLSPLMNEIASHPNIELLTHCEIRNIDSTTGNFQVSIIQNPRYVTDKCVCCGKCAEVCPVVTENEFNCGSKDKKAISIKFAQAVPQIYSVNPEHCIEIKGGKCGRCREVCNVGAIDFSQKDKHVEVQVGAIIAATGFDEYNPSSKPQYGYGRFPNVTTQMELARILGVNGPTHGKLLRPSDAKKPKNVVMIQCVGSRDEKSSGNRYCSRYCCMAALKHASLIKKKYPDVNVTICYIDMRAFGLYENYYRAVQEMGVQFVRGRPAEIAERDNFELVVKVEDTLNQQLMELPADMVVLSAAMEPSEGTQQIARIMDTNLSEDGFIKERHSKLRPVDTSKEGIFVCGSAQSPKDVTDSIAQSGLAASRAHAFLSAGEISLDPHIAVADPGVCTLCGKCGTCPFGAISIEDEVKIDPLVCNGCGYCTSLCDEGAIHVRGYSREELLAEIGGLAEAGDTIVFASRNIAYSTIDNIGSSAQDYPSSTKIIKVPTTTIVTAEMIDMAFDKGAYHVVFVEEPPDNQIGEIIYPLAEARFLGFNAEYGDRLHLKKAYIPHAKGLSDMFSSLEEVEE</sequence>
<dbReference type="SUPFAM" id="SSF54862">
    <property type="entry name" value="4Fe-4S ferredoxins"/>
    <property type="match status" value="1"/>
</dbReference>
<dbReference type="UniPathway" id="UPA00647">
    <property type="reaction ID" value="UER00700"/>
</dbReference>